<dbReference type="InterPro" id="IPR044184">
    <property type="entry name" value="SNE/GID2"/>
</dbReference>
<dbReference type="OMA" id="GWRGNCS"/>
<dbReference type="EMBL" id="EF082453">
    <property type="protein sequence ID" value="ABK21811.1"/>
    <property type="molecule type" value="mRNA"/>
</dbReference>
<organism evidence="2">
    <name type="scientific">Picea sitchensis</name>
    <name type="common">Sitka spruce</name>
    <name type="synonym">Pinus sitchensis</name>
    <dbReference type="NCBI Taxonomy" id="3332"/>
    <lineage>
        <taxon>Eukaryota</taxon>
        <taxon>Viridiplantae</taxon>
        <taxon>Streptophyta</taxon>
        <taxon>Embryophyta</taxon>
        <taxon>Tracheophyta</taxon>
        <taxon>Spermatophyta</taxon>
        <taxon>Pinopsida</taxon>
        <taxon>Pinidae</taxon>
        <taxon>Conifers I</taxon>
        <taxon>Pinales</taxon>
        <taxon>Pinaceae</taxon>
        <taxon>Picea</taxon>
    </lineage>
</organism>
<protein>
    <recommendedName>
        <fullName evidence="1">F-box domain-containing protein</fullName>
    </recommendedName>
</protein>
<dbReference type="Gene3D" id="1.20.1280.50">
    <property type="match status" value="1"/>
</dbReference>
<evidence type="ECO:0000313" key="2">
    <source>
        <dbReference type="EMBL" id="ABK21811.1"/>
    </source>
</evidence>
<reference evidence="2" key="1">
    <citation type="journal article" date="2008" name="BMC Genomics">
        <title>A conifer genomics resource of 200,000 spruce (Picea spp.) ESTs and 6,464 high-quality, sequence-finished full-length cDNAs for Sitka spruce (Picea sitchensis).</title>
        <authorList>
            <person name="Ralph S.G."/>
            <person name="Chun H.J."/>
            <person name="Kolosova N."/>
            <person name="Cooper D."/>
            <person name="Oddy C."/>
            <person name="Ritland C.E."/>
            <person name="Kirkpatrick R."/>
            <person name="Moore R."/>
            <person name="Barber S."/>
            <person name="Holt R.A."/>
            <person name="Jones S.J."/>
            <person name="Marra M.A."/>
            <person name="Douglas C.J."/>
            <person name="Ritland K."/>
            <person name="Bohlmann J."/>
        </authorList>
    </citation>
    <scope>NUCLEOTIDE SEQUENCE</scope>
    <source>
        <tissue evidence="2">Bark</tissue>
    </source>
</reference>
<dbReference type="SMART" id="SM00256">
    <property type="entry name" value="FBOX"/>
    <property type="match status" value="1"/>
</dbReference>
<sequence length="241" mass="26704">MAGEEEESREKFAAGNYKKLALCQDEIASNVDILNEIFKYLDAASLAMASCVSKKWKQATDDEGLWEAICTRHWPSTASSQSGQLKSVVVGLGGFKLLYVNCLHPLLSRNNSNHKHLKSCSISKGSSSSSKQKWSKDEVYLALSLFSIDRYWRIPPLHPDSARMAGIVCKPCSDEQQPASSSTAFTSDVHRRLDGWRGNCSFHPSNANNNTIPHHSERKIGINAEDAKYCWGSMDSQSSSK</sequence>
<dbReference type="GO" id="GO:0019005">
    <property type="term" value="C:SCF ubiquitin ligase complex"/>
    <property type="evidence" value="ECO:0007669"/>
    <property type="project" value="InterPro"/>
</dbReference>
<dbReference type="PANTHER" id="PTHR47750">
    <property type="entry name" value="F-BOX PROTEIN SNE"/>
    <property type="match status" value="1"/>
</dbReference>
<dbReference type="SUPFAM" id="SSF81383">
    <property type="entry name" value="F-box domain"/>
    <property type="match status" value="1"/>
</dbReference>
<dbReference type="InterPro" id="IPR036047">
    <property type="entry name" value="F-box-like_dom_sf"/>
</dbReference>
<dbReference type="PANTHER" id="PTHR47750:SF1">
    <property type="entry name" value="F-BOX PROTEIN SNE"/>
    <property type="match status" value="1"/>
</dbReference>
<proteinExistence type="evidence at transcript level"/>
<evidence type="ECO:0000259" key="1">
    <source>
        <dbReference type="SMART" id="SM00256"/>
    </source>
</evidence>
<dbReference type="InterPro" id="IPR001810">
    <property type="entry name" value="F-box_dom"/>
</dbReference>
<dbReference type="GO" id="GO:0009937">
    <property type="term" value="P:regulation of gibberellic acid mediated signaling pathway"/>
    <property type="evidence" value="ECO:0007669"/>
    <property type="project" value="InterPro"/>
</dbReference>
<accession>A9NMF0</accession>
<dbReference type="Pfam" id="PF12937">
    <property type="entry name" value="F-box-like"/>
    <property type="match status" value="1"/>
</dbReference>
<feature type="domain" description="F-box" evidence="1">
    <location>
        <begin position="31"/>
        <end position="69"/>
    </location>
</feature>
<name>A9NMF0_PICSI</name>
<dbReference type="CDD" id="cd22151">
    <property type="entry name" value="F-box_AtGID2-like"/>
    <property type="match status" value="1"/>
</dbReference>
<dbReference type="AlphaFoldDB" id="A9NMF0"/>